<sequence>MGVQLQDTELVVMTLDEMEAIRLADYLGLYQEDAAAAMGVSRQTFGNIVSSARKKIADAIINGKAIKIEGGMVNYVRGDFLCKRCGFKWSNPSWEESQTICPNCKKDK</sequence>
<dbReference type="InterPro" id="IPR002852">
    <property type="entry name" value="UPF0251"/>
</dbReference>
<dbReference type="InterPro" id="IPR036388">
    <property type="entry name" value="WH-like_DNA-bd_sf"/>
</dbReference>
<comment type="caution">
    <text evidence="2">The sequence shown here is derived from an EMBL/GenBank/DDBJ whole genome shotgun (WGS) entry which is preliminary data.</text>
</comment>
<dbReference type="SUPFAM" id="SSF88659">
    <property type="entry name" value="Sigma3 and sigma4 domains of RNA polymerase sigma factors"/>
    <property type="match status" value="1"/>
</dbReference>
<evidence type="ECO:0000313" key="2">
    <source>
        <dbReference type="EMBL" id="PMP73071.1"/>
    </source>
</evidence>
<protein>
    <submittedName>
        <fullName evidence="2">Uncharacterized protein</fullName>
    </submittedName>
</protein>
<dbReference type="EMBL" id="PNIN01000002">
    <property type="protein sequence ID" value="PMP73071.1"/>
    <property type="molecule type" value="Genomic_DNA"/>
</dbReference>
<gene>
    <name evidence="2" type="ORF">C0187_00210</name>
</gene>
<dbReference type="AlphaFoldDB" id="A0A2J6WRN4"/>
<name>A0A2J6WRN4_9BACT</name>
<dbReference type="InterPro" id="IPR013324">
    <property type="entry name" value="RNA_pol_sigma_r3/r4-like"/>
</dbReference>
<dbReference type="Pfam" id="PF02001">
    <property type="entry name" value="DUF134"/>
    <property type="match status" value="1"/>
</dbReference>
<evidence type="ECO:0000313" key="3">
    <source>
        <dbReference type="Proteomes" id="UP000242881"/>
    </source>
</evidence>
<proteinExistence type="inferred from homology"/>
<reference evidence="2 3" key="1">
    <citation type="submission" date="2018-01" db="EMBL/GenBank/DDBJ databases">
        <title>Metagenomic assembled genomes from two thermal pools in the Uzon Caldera, Kamchatka, Russia.</title>
        <authorList>
            <person name="Wilkins L."/>
            <person name="Ettinger C."/>
        </authorList>
    </citation>
    <scope>NUCLEOTIDE SEQUENCE [LARGE SCALE GENOMIC DNA]</scope>
    <source>
        <strain evidence="2">ZAV-05</strain>
    </source>
</reference>
<dbReference type="PANTHER" id="PTHR37478">
    <property type="match status" value="1"/>
</dbReference>
<organism evidence="2 3">
    <name type="scientific">Calditerrivibrio nitroreducens</name>
    <dbReference type="NCBI Taxonomy" id="477976"/>
    <lineage>
        <taxon>Bacteria</taxon>
        <taxon>Pseudomonadati</taxon>
        <taxon>Deferribacterota</taxon>
        <taxon>Deferribacteres</taxon>
        <taxon>Deferribacterales</taxon>
        <taxon>Calditerrivibrionaceae</taxon>
    </lineage>
</organism>
<evidence type="ECO:0000256" key="1">
    <source>
        <dbReference type="ARBA" id="ARBA00009350"/>
    </source>
</evidence>
<accession>A0A2J6WRN4</accession>
<dbReference type="PANTHER" id="PTHR37478:SF2">
    <property type="entry name" value="UPF0251 PROTEIN TK0562"/>
    <property type="match status" value="1"/>
</dbReference>
<comment type="similarity">
    <text evidence="1">Belongs to the UPF0251 family.</text>
</comment>
<dbReference type="Gene3D" id="1.10.10.10">
    <property type="entry name" value="Winged helix-like DNA-binding domain superfamily/Winged helix DNA-binding domain"/>
    <property type="match status" value="1"/>
</dbReference>
<dbReference type="Proteomes" id="UP000242881">
    <property type="component" value="Unassembled WGS sequence"/>
</dbReference>